<evidence type="ECO:0000313" key="7">
    <source>
        <dbReference type="Proteomes" id="UP000282483"/>
    </source>
</evidence>
<dbReference type="NCBIfam" id="NF003817">
    <property type="entry name" value="PRK05408.1"/>
    <property type="match status" value="1"/>
</dbReference>
<dbReference type="InterPro" id="IPR036766">
    <property type="entry name" value="Fe_traffick_prot_YggX_sf"/>
</dbReference>
<dbReference type="GO" id="GO:0005829">
    <property type="term" value="C:cytosol"/>
    <property type="evidence" value="ECO:0007669"/>
    <property type="project" value="TreeGrafter"/>
</dbReference>
<evidence type="ECO:0000256" key="3">
    <source>
        <dbReference type="ARBA" id="ARBA00061679"/>
    </source>
</evidence>
<comment type="similarity">
    <text evidence="3 5">Belongs to the Fe(2+)-trafficking protein family.</text>
</comment>
<dbReference type="Proteomes" id="UP000282483">
    <property type="component" value="Chromosome"/>
</dbReference>
<keyword evidence="1 5" id="KW-0408">Iron</keyword>
<evidence type="ECO:0000313" key="6">
    <source>
        <dbReference type="EMBL" id="BBB14909.1"/>
    </source>
</evidence>
<dbReference type="HAMAP" id="MF_00686">
    <property type="entry name" value="Fe_traffic_YggX"/>
    <property type="match status" value="1"/>
</dbReference>
<gene>
    <name evidence="6" type="primary">yggT</name>
    <name evidence="6" type="ORF">RVIR1_03950</name>
</gene>
<evidence type="ECO:0000256" key="1">
    <source>
        <dbReference type="ARBA" id="ARBA00023004"/>
    </source>
</evidence>
<evidence type="ECO:0000256" key="4">
    <source>
        <dbReference type="ARBA" id="ARBA00070403"/>
    </source>
</evidence>
<dbReference type="KEGG" id="rvi:RVIR1_03950"/>
<dbReference type="GO" id="GO:0005506">
    <property type="term" value="F:iron ion binding"/>
    <property type="evidence" value="ECO:0007669"/>
    <property type="project" value="UniProtKB-UniRule"/>
</dbReference>
<sequence length="117" mass="13370">MYVGIHENCELSGNTAENSSAKNILMSRTIYCIKLQTQAEGLDYPPYPGELGQRIYQSISKPAWQQWINHQTMLINEYRLSTLEPQAREFLKKEMGKFLFAEGEIKTPAGFTPPITQ</sequence>
<dbReference type="FunFam" id="1.10.3880.10:FF:000001">
    <property type="entry name" value="Probable Fe(2+)-trafficking protein"/>
    <property type="match status" value="1"/>
</dbReference>
<proteinExistence type="inferred from homology"/>
<dbReference type="GO" id="GO:0034599">
    <property type="term" value="P:cellular response to oxidative stress"/>
    <property type="evidence" value="ECO:0007669"/>
    <property type="project" value="TreeGrafter"/>
</dbReference>
<protein>
    <recommendedName>
        <fullName evidence="4 5">Probable Fe(2+)-trafficking protein</fullName>
    </recommendedName>
</protein>
<dbReference type="PANTHER" id="PTHR36965">
    <property type="entry name" value="FE(2+)-TRAFFICKING PROTEIN-RELATED"/>
    <property type="match status" value="1"/>
</dbReference>
<organism evidence="6 7">
    <name type="scientific">Candidatus Rickettsiella viridis</name>
    <dbReference type="NCBI Taxonomy" id="676208"/>
    <lineage>
        <taxon>Bacteria</taxon>
        <taxon>Pseudomonadati</taxon>
        <taxon>Pseudomonadota</taxon>
        <taxon>Gammaproteobacteria</taxon>
        <taxon>Legionellales</taxon>
        <taxon>Coxiellaceae</taxon>
        <taxon>Rickettsiella</taxon>
    </lineage>
</organism>
<keyword evidence="7" id="KW-1185">Reference proteome</keyword>
<dbReference type="AlphaFoldDB" id="A0A2Z5UTS6"/>
<dbReference type="InterPro" id="IPR007457">
    <property type="entry name" value="Fe_traffick_prot_YggX"/>
</dbReference>
<dbReference type="Pfam" id="PF04362">
    <property type="entry name" value="Iron_traffic"/>
    <property type="match status" value="1"/>
</dbReference>
<evidence type="ECO:0000256" key="5">
    <source>
        <dbReference type="HAMAP-Rule" id="MF_00686"/>
    </source>
</evidence>
<accession>A0A2Z5UTS6</accession>
<dbReference type="EMBL" id="AP018005">
    <property type="protein sequence ID" value="BBB14909.1"/>
    <property type="molecule type" value="Genomic_DNA"/>
</dbReference>
<dbReference type="PANTHER" id="PTHR36965:SF1">
    <property type="entry name" value="FE(2+)-TRAFFICKING PROTEIN-RELATED"/>
    <property type="match status" value="1"/>
</dbReference>
<dbReference type="Gene3D" id="1.10.3880.10">
    <property type="entry name" value="Fe(II) trafficking protein YggX"/>
    <property type="match status" value="1"/>
</dbReference>
<reference evidence="6 7" key="1">
    <citation type="submission" date="2017-03" db="EMBL/GenBank/DDBJ databases">
        <title>The genome sequence of Candidatus Rickettsiella viridis.</title>
        <authorList>
            <person name="Nikoh N."/>
            <person name="Tsuchida T."/>
            <person name="Yamaguchi K."/>
            <person name="Maeda T."/>
            <person name="Shigenobu S."/>
            <person name="Fukatsu T."/>
        </authorList>
    </citation>
    <scope>NUCLEOTIDE SEQUENCE [LARGE SCALE GENOMIC DNA]</scope>
    <source>
        <strain evidence="6 7">Ap-RA04</strain>
    </source>
</reference>
<dbReference type="SUPFAM" id="SSF111148">
    <property type="entry name" value="YggX-like"/>
    <property type="match status" value="1"/>
</dbReference>
<comment type="function">
    <text evidence="2">Could be a mediator in iron transactions between iron acquisition and iron-requiring processes, such as synthesis and/or repair of Fe-S clusters in biosynthetic enzymes. Necessary to maintain high levels of aconitase under oxidative stress.</text>
</comment>
<name>A0A2Z5UTS6_9COXI</name>
<evidence type="ECO:0000256" key="2">
    <source>
        <dbReference type="ARBA" id="ARBA00053793"/>
    </source>
</evidence>